<dbReference type="EMBL" id="QNTT01000140">
    <property type="protein sequence ID" value="RBA28722.1"/>
    <property type="molecule type" value="Genomic_DNA"/>
</dbReference>
<gene>
    <name evidence="3" type="ORF">DQ226_18675</name>
</gene>
<dbReference type="PANTHER" id="PTHR21666">
    <property type="entry name" value="PEPTIDASE-RELATED"/>
    <property type="match status" value="1"/>
</dbReference>
<dbReference type="Proteomes" id="UP000252187">
    <property type="component" value="Unassembled WGS sequence"/>
</dbReference>
<name>A0A365P2G0_9ACTN</name>
<dbReference type="Gene3D" id="2.70.70.10">
    <property type="entry name" value="Glucose Permease (Domain IIA)"/>
    <property type="match status" value="1"/>
</dbReference>
<dbReference type="AlphaFoldDB" id="A0A365P2G0"/>
<evidence type="ECO:0000313" key="4">
    <source>
        <dbReference type="Proteomes" id="UP000252187"/>
    </source>
</evidence>
<protein>
    <submittedName>
        <fullName evidence="3">M23 family peptidase</fullName>
    </submittedName>
</protein>
<dbReference type="InterPro" id="IPR050570">
    <property type="entry name" value="Cell_wall_metabolism_enzyme"/>
</dbReference>
<feature type="compositionally biased region" description="Basic and acidic residues" evidence="1">
    <location>
        <begin position="11"/>
        <end position="23"/>
    </location>
</feature>
<feature type="domain" description="M23ase beta-sheet core" evidence="2">
    <location>
        <begin position="46"/>
        <end position="124"/>
    </location>
</feature>
<dbReference type="PANTHER" id="PTHR21666:SF270">
    <property type="entry name" value="MUREIN HYDROLASE ACTIVATOR ENVC"/>
    <property type="match status" value="1"/>
</dbReference>
<evidence type="ECO:0000259" key="2">
    <source>
        <dbReference type="Pfam" id="PF01551"/>
    </source>
</evidence>
<organism evidence="3 4">
    <name type="scientific">Dietzia maris</name>
    <dbReference type="NCBI Taxonomy" id="37915"/>
    <lineage>
        <taxon>Bacteria</taxon>
        <taxon>Bacillati</taxon>
        <taxon>Actinomycetota</taxon>
        <taxon>Actinomycetes</taxon>
        <taxon>Mycobacteriales</taxon>
        <taxon>Dietziaceae</taxon>
        <taxon>Dietzia</taxon>
    </lineage>
</organism>
<sequence>MVTSLMAGSEIDTHRQIAEETARRPRAAMPTIGSLTTEFGERWDSFHAGIDIANAIGTPILAASAGMVIDAGPAQGFGNWVRIMSDEGTMTVYGHMEEVLASTGQRVQAGDTIALMGNRGFSVKPLEVV</sequence>
<evidence type="ECO:0000313" key="3">
    <source>
        <dbReference type="EMBL" id="RBA28722.1"/>
    </source>
</evidence>
<evidence type="ECO:0000256" key="1">
    <source>
        <dbReference type="SAM" id="MobiDB-lite"/>
    </source>
</evidence>
<feature type="region of interest" description="Disordered" evidence="1">
    <location>
        <begin position="1"/>
        <end position="26"/>
    </location>
</feature>
<accession>A0A365P2G0</accession>
<reference evidence="3 4" key="1">
    <citation type="submission" date="2018-06" db="EMBL/GenBank/DDBJ databases">
        <title>Whole genome sequencing of four bacterial strains from South Shetland trench revealing bio-synthetic gene clusters.</title>
        <authorList>
            <person name="Abdel-Mageed W.M."/>
            <person name="Lehri B."/>
            <person name="Jarmusch S.A."/>
            <person name="Miranda K."/>
            <person name="Goodfellow M."/>
            <person name="Jaspars M."/>
            <person name="Karlyshev A.V."/>
        </authorList>
    </citation>
    <scope>NUCLEOTIDE SEQUENCE [LARGE SCALE GENOMIC DNA]</scope>
    <source>
        <strain evidence="3 4">SST1</strain>
    </source>
</reference>
<proteinExistence type="predicted"/>
<dbReference type="InterPro" id="IPR011055">
    <property type="entry name" value="Dup_hybrid_motif"/>
</dbReference>
<dbReference type="CDD" id="cd12797">
    <property type="entry name" value="M23_peptidase"/>
    <property type="match status" value="1"/>
</dbReference>
<dbReference type="SUPFAM" id="SSF51261">
    <property type="entry name" value="Duplicated hybrid motif"/>
    <property type="match status" value="1"/>
</dbReference>
<comment type="caution">
    <text evidence="3">The sequence shown here is derived from an EMBL/GenBank/DDBJ whole genome shotgun (WGS) entry which is preliminary data.</text>
</comment>
<dbReference type="InterPro" id="IPR016047">
    <property type="entry name" value="M23ase_b-sheet_dom"/>
</dbReference>
<dbReference type="Pfam" id="PF01551">
    <property type="entry name" value="Peptidase_M23"/>
    <property type="match status" value="1"/>
</dbReference>
<dbReference type="GO" id="GO:0004222">
    <property type="term" value="F:metalloendopeptidase activity"/>
    <property type="evidence" value="ECO:0007669"/>
    <property type="project" value="TreeGrafter"/>
</dbReference>